<sequence length="105" mass="11365">MGLLHSVNPTNGVATGLSYARLIPNLRYASRNMISTELPVSTSIRPTSKLAIAGMMTRGSSWGHSIPSKSFMEKDKSRKSGRAPAITAYMSRLAYARLTLPESPP</sequence>
<reference evidence="2 3" key="1">
    <citation type="submission" date="2024-01" db="EMBL/GenBank/DDBJ databases">
        <title>The complete chloroplast genome sequence of Lithospermum erythrorhizon: insights into the phylogenetic relationship among Boraginaceae species and the maternal lineages of purple gromwells.</title>
        <authorList>
            <person name="Okada T."/>
            <person name="Watanabe K."/>
        </authorList>
    </citation>
    <scope>NUCLEOTIDE SEQUENCE [LARGE SCALE GENOMIC DNA]</scope>
</reference>
<keyword evidence="3" id="KW-1185">Reference proteome</keyword>
<accession>A0AAV3PP08</accession>
<proteinExistence type="predicted"/>
<dbReference type="Proteomes" id="UP001454036">
    <property type="component" value="Unassembled WGS sequence"/>
</dbReference>
<dbReference type="EMBL" id="BAABME010001987">
    <property type="protein sequence ID" value="GAA0152451.1"/>
    <property type="molecule type" value="Genomic_DNA"/>
</dbReference>
<comment type="caution">
    <text evidence="2">The sequence shown here is derived from an EMBL/GenBank/DDBJ whole genome shotgun (WGS) entry which is preliminary data.</text>
</comment>
<evidence type="ECO:0000256" key="1">
    <source>
        <dbReference type="SAM" id="MobiDB-lite"/>
    </source>
</evidence>
<feature type="region of interest" description="Disordered" evidence="1">
    <location>
        <begin position="64"/>
        <end position="83"/>
    </location>
</feature>
<evidence type="ECO:0000313" key="2">
    <source>
        <dbReference type="EMBL" id="GAA0152451.1"/>
    </source>
</evidence>
<gene>
    <name evidence="2" type="ORF">LIER_10932</name>
</gene>
<name>A0AAV3PP08_LITER</name>
<protein>
    <submittedName>
        <fullName evidence="2">Uncharacterized protein</fullName>
    </submittedName>
</protein>
<organism evidence="2 3">
    <name type="scientific">Lithospermum erythrorhizon</name>
    <name type="common">Purple gromwell</name>
    <name type="synonym">Lithospermum officinale var. erythrorhizon</name>
    <dbReference type="NCBI Taxonomy" id="34254"/>
    <lineage>
        <taxon>Eukaryota</taxon>
        <taxon>Viridiplantae</taxon>
        <taxon>Streptophyta</taxon>
        <taxon>Embryophyta</taxon>
        <taxon>Tracheophyta</taxon>
        <taxon>Spermatophyta</taxon>
        <taxon>Magnoliopsida</taxon>
        <taxon>eudicotyledons</taxon>
        <taxon>Gunneridae</taxon>
        <taxon>Pentapetalae</taxon>
        <taxon>asterids</taxon>
        <taxon>lamiids</taxon>
        <taxon>Boraginales</taxon>
        <taxon>Boraginaceae</taxon>
        <taxon>Boraginoideae</taxon>
        <taxon>Lithospermeae</taxon>
        <taxon>Lithospermum</taxon>
    </lineage>
</organism>
<evidence type="ECO:0000313" key="3">
    <source>
        <dbReference type="Proteomes" id="UP001454036"/>
    </source>
</evidence>
<dbReference type="AlphaFoldDB" id="A0AAV3PP08"/>